<keyword evidence="2" id="KW-1185">Reference proteome</keyword>
<dbReference type="Proteomes" id="UP001596103">
    <property type="component" value="Unassembled WGS sequence"/>
</dbReference>
<accession>A0ABW0J4H8</accession>
<reference evidence="2" key="1">
    <citation type="journal article" date="2019" name="Int. J. Syst. Evol. Microbiol.">
        <title>The Global Catalogue of Microorganisms (GCM) 10K type strain sequencing project: providing services to taxonomists for standard genome sequencing and annotation.</title>
        <authorList>
            <consortium name="The Broad Institute Genomics Platform"/>
            <consortium name="The Broad Institute Genome Sequencing Center for Infectious Disease"/>
            <person name="Wu L."/>
            <person name="Ma J."/>
        </authorList>
    </citation>
    <scope>NUCLEOTIDE SEQUENCE [LARGE SCALE GENOMIC DNA]</scope>
    <source>
        <strain evidence="2">CCUG 56042</strain>
    </source>
</reference>
<evidence type="ECO:0000313" key="2">
    <source>
        <dbReference type="Proteomes" id="UP001596103"/>
    </source>
</evidence>
<evidence type="ECO:0000313" key="1">
    <source>
        <dbReference type="EMBL" id="MFC5427952.1"/>
    </source>
</evidence>
<proteinExistence type="predicted"/>
<evidence type="ECO:0008006" key="3">
    <source>
        <dbReference type="Google" id="ProtNLM"/>
    </source>
</evidence>
<sequence>MNVQVNAGECRMCPTVGPFVKSHIVPSAFVSPLRPDGEDATVRMYPTDGRAKNVWTGVYGRFLCPECEKLMQPWDDYGTELFLQESRVAQGPDVLLVGDGTFNYQKLKLFVMSMVWRASVCGHEYFARVRLDEREDEYRQRLLDSDPGTSTDPRIIIYKLRFPFGPVALQPCVYTLGDAKFIMIYFGEFVAYVQVDGGTLSAAAEEQVISEQDAGPLRAACRDLYDWELAGIREAAKERFRLQTRSGS</sequence>
<protein>
    <recommendedName>
        <fullName evidence="3">HNH endonuclease</fullName>
    </recommendedName>
</protein>
<name>A0ABW0J4H8_9BURK</name>
<dbReference type="RefSeq" id="WP_377709595.1">
    <property type="nucleotide sequence ID" value="NZ_JBHSMP010000007.1"/>
</dbReference>
<organism evidence="1 2">
    <name type="scientific">Paraburkholderia denitrificans</name>
    <dbReference type="NCBI Taxonomy" id="694025"/>
    <lineage>
        <taxon>Bacteria</taxon>
        <taxon>Pseudomonadati</taxon>
        <taxon>Pseudomonadota</taxon>
        <taxon>Betaproteobacteria</taxon>
        <taxon>Burkholderiales</taxon>
        <taxon>Burkholderiaceae</taxon>
        <taxon>Paraburkholderia</taxon>
    </lineage>
</organism>
<comment type="caution">
    <text evidence="1">The sequence shown here is derived from an EMBL/GenBank/DDBJ whole genome shotgun (WGS) entry which is preliminary data.</text>
</comment>
<dbReference type="EMBL" id="JBHSMP010000007">
    <property type="protein sequence ID" value="MFC5427952.1"/>
    <property type="molecule type" value="Genomic_DNA"/>
</dbReference>
<gene>
    <name evidence="1" type="ORF">ACFPTO_03880</name>
</gene>